<feature type="binding site" evidence="12">
    <location>
        <position position="490"/>
    </location>
    <ligand>
        <name>ATP</name>
        <dbReference type="ChEBI" id="CHEBI:30616"/>
    </ligand>
</feature>
<proteinExistence type="inferred from homology"/>
<dbReference type="PANTHER" id="PTHR30612:SF0">
    <property type="entry name" value="CHLOROPLAST PROTEIN-TRANSPORTING ATPASE"/>
    <property type="match status" value="1"/>
</dbReference>
<dbReference type="Pfam" id="PF07517">
    <property type="entry name" value="SecA_DEAD"/>
    <property type="match status" value="1"/>
</dbReference>
<dbReference type="InterPro" id="IPR001650">
    <property type="entry name" value="Helicase_C-like"/>
</dbReference>
<feature type="binding site" evidence="12">
    <location>
        <position position="83"/>
    </location>
    <ligand>
        <name>ATP</name>
        <dbReference type="ChEBI" id="CHEBI:30616"/>
    </ligand>
</feature>
<dbReference type="NCBIfam" id="NF006630">
    <property type="entry name" value="PRK09200.1"/>
    <property type="match status" value="1"/>
</dbReference>
<evidence type="ECO:0000259" key="15">
    <source>
        <dbReference type="PROSITE" id="PS51194"/>
    </source>
</evidence>
<dbReference type="RefSeq" id="WP_089749820.1">
    <property type="nucleotide sequence ID" value="NZ_FOOG01000002.1"/>
</dbReference>
<feature type="binding site" evidence="12">
    <location>
        <begin position="101"/>
        <end position="105"/>
    </location>
    <ligand>
        <name>ATP</name>
        <dbReference type="ChEBI" id="CHEBI:30616"/>
    </ligand>
</feature>
<dbReference type="CDD" id="cd18803">
    <property type="entry name" value="SF2_C_secA"/>
    <property type="match status" value="1"/>
</dbReference>
<dbReference type="GO" id="GO:0008564">
    <property type="term" value="F:protein-exporting ATPase activity"/>
    <property type="evidence" value="ECO:0007669"/>
    <property type="project" value="UniProtKB-EC"/>
</dbReference>
<dbReference type="InterPro" id="IPR036670">
    <property type="entry name" value="SecA_X-link_sf"/>
</dbReference>
<dbReference type="PROSITE" id="PS01312">
    <property type="entry name" value="SECA"/>
    <property type="match status" value="1"/>
</dbReference>
<dbReference type="PROSITE" id="PS51194">
    <property type="entry name" value="HELICASE_CTER"/>
    <property type="match status" value="1"/>
</dbReference>
<evidence type="ECO:0000259" key="16">
    <source>
        <dbReference type="PROSITE" id="PS51196"/>
    </source>
</evidence>
<dbReference type="Gene3D" id="1.10.3060.10">
    <property type="entry name" value="Helical scaffold and wing domains of SecA"/>
    <property type="match status" value="1"/>
</dbReference>
<dbReference type="SUPFAM" id="SSF81886">
    <property type="entry name" value="Helical scaffold and wing domains of SecA"/>
    <property type="match status" value="1"/>
</dbReference>
<dbReference type="InterPro" id="IPR011116">
    <property type="entry name" value="SecA_Wing/Scaffold"/>
</dbReference>
<dbReference type="FunFam" id="3.40.50.300:FF:000429">
    <property type="entry name" value="Preprotein translocase subunit SecA"/>
    <property type="match status" value="1"/>
</dbReference>
<dbReference type="SUPFAM" id="SSF81767">
    <property type="entry name" value="Pre-protein crosslinking domain of SecA"/>
    <property type="match status" value="1"/>
</dbReference>
<keyword evidence="6 12" id="KW-0547">Nucleotide-binding</keyword>
<evidence type="ECO:0000256" key="1">
    <source>
        <dbReference type="ARBA" id="ARBA00004170"/>
    </source>
</evidence>
<protein>
    <recommendedName>
        <fullName evidence="12 13">Protein translocase subunit SecA</fullName>
        <ecNumber evidence="12">7.4.2.8</ecNumber>
    </recommendedName>
</protein>
<dbReference type="AlphaFoldDB" id="A0A1I2JVN1"/>
<reference evidence="18" key="1">
    <citation type="submission" date="2016-10" db="EMBL/GenBank/DDBJ databases">
        <authorList>
            <person name="Varghese N."/>
            <person name="Submissions S."/>
        </authorList>
    </citation>
    <scope>NUCLEOTIDE SEQUENCE [LARGE SCALE GENOMIC DNA]</scope>
    <source>
        <strain evidence="18">FP5</strain>
    </source>
</reference>
<keyword evidence="7 12" id="KW-0067">ATP-binding</keyword>
<accession>A0A1I2JVN1</accession>
<dbReference type="Proteomes" id="UP000198897">
    <property type="component" value="Unassembled WGS sequence"/>
</dbReference>
<dbReference type="Gene3D" id="3.40.50.300">
    <property type="entry name" value="P-loop containing nucleotide triphosphate hydrolases"/>
    <property type="match status" value="3"/>
</dbReference>
<evidence type="ECO:0000256" key="3">
    <source>
        <dbReference type="ARBA" id="ARBA00022448"/>
    </source>
</evidence>
<dbReference type="GO" id="GO:0005524">
    <property type="term" value="F:ATP binding"/>
    <property type="evidence" value="ECO:0007669"/>
    <property type="project" value="UniProtKB-UniRule"/>
</dbReference>
<dbReference type="InterPro" id="IPR014018">
    <property type="entry name" value="SecA_motor_DEAD"/>
</dbReference>
<dbReference type="PROSITE" id="PS51196">
    <property type="entry name" value="SECA_MOTOR_DEAD"/>
    <property type="match status" value="1"/>
</dbReference>
<keyword evidence="18" id="KW-1185">Reference proteome</keyword>
<dbReference type="InterPro" id="IPR030908">
    <property type="entry name" value="SecA2_Bac_anthr"/>
</dbReference>
<evidence type="ECO:0000259" key="14">
    <source>
        <dbReference type="PROSITE" id="PS51192"/>
    </source>
</evidence>
<keyword evidence="8 12" id="KW-0653">Protein transport</keyword>
<evidence type="ECO:0000256" key="7">
    <source>
        <dbReference type="ARBA" id="ARBA00022840"/>
    </source>
</evidence>
<comment type="subunit">
    <text evidence="12">Monomer and homodimer. Part of the essential Sec protein translocation apparatus which comprises SecA, SecYEG and auxiliary proteins SecDF. Other proteins may also be involved.</text>
</comment>
<dbReference type="GO" id="GO:0005886">
    <property type="term" value="C:plasma membrane"/>
    <property type="evidence" value="ECO:0007669"/>
    <property type="project" value="UniProtKB-SubCell"/>
</dbReference>
<evidence type="ECO:0000256" key="2">
    <source>
        <dbReference type="ARBA" id="ARBA00007650"/>
    </source>
</evidence>
<dbReference type="Pfam" id="PF21090">
    <property type="entry name" value="P-loop_SecA"/>
    <property type="match status" value="2"/>
</dbReference>
<dbReference type="OrthoDB" id="9805579at2"/>
<evidence type="ECO:0000256" key="4">
    <source>
        <dbReference type="ARBA" id="ARBA00022475"/>
    </source>
</evidence>
<keyword evidence="9 12" id="KW-1278">Translocase</keyword>
<keyword evidence="10 12" id="KW-0811">Translocation</keyword>
<keyword evidence="3 12" id="KW-0813">Transport</keyword>
<evidence type="ECO:0000256" key="8">
    <source>
        <dbReference type="ARBA" id="ARBA00022927"/>
    </source>
</evidence>
<dbReference type="PRINTS" id="PR00906">
    <property type="entry name" value="SECA"/>
</dbReference>
<dbReference type="GO" id="GO:0006605">
    <property type="term" value="P:protein targeting"/>
    <property type="evidence" value="ECO:0007669"/>
    <property type="project" value="UniProtKB-UniRule"/>
</dbReference>
<dbReference type="NCBIfam" id="TIGR00963">
    <property type="entry name" value="secA"/>
    <property type="match status" value="1"/>
</dbReference>
<dbReference type="GO" id="GO:0065002">
    <property type="term" value="P:intracellular protein transmembrane transport"/>
    <property type="evidence" value="ECO:0007669"/>
    <property type="project" value="UniProtKB-UniRule"/>
</dbReference>
<evidence type="ECO:0000313" key="18">
    <source>
        <dbReference type="Proteomes" id="UP000198897"/>
    </source>
</evidence>
<evidence type="ECO:0000256" key="12">
    <source>
        <dbReference type="HAMAP-Rule" id="MF_01382"/>
    </source>
</evidence>
<comment type="similarity">
    <text evidence="2 12 13">Belongs to the SecA family.</text>
</comment>
<dbReference type="CDD" id="cd17928">
    <property type="entry name" value="DEXDc_SecA"/>
    <property type="match status" value="1"/>
</dbReference>
<dbReference type="InterPro" id="IPR000185">
    <property type="entry name" value="SecA"/>
</dbReference>
<dbReference type="GO" id="GO:0031522">
    <property type="term" value="C:cell envelope Sec protein transport complex"/>
    <property type="evidence" value="ECO:0007669"/>
    <property type="project" value="TreeGrafter"/>
</dbReference>
<keyword evidence="5 12" id="KW-0963">Cytoplasm</keyword>
<dbReference type="GO" id="GO:0043952">
    <property type="term" value="P:protein transport by the Sec complex"/>
    <property type="evidence" value="ECO:0007669"/>
    <property type="project" value="TreeGrafter"/>
</dbReference>
<feature type="domain" description="SecA family profile" evidence="16">
    <location>
        <begin position="1"/>
        <end position="568"/>
    </location>
</feature>
<dbReference type="GO" id="GO:0005829">
    <property type="term" value="C:cytosol"/>
    <property type="evidence" value="ECO:0007669"/>
    <property type="project" value="TreeGrafter"/>
</dbReference>
<feature type="domain" description="Helicase ATP-binding" evidence="14">
    <location>
        <begin position="85"/>
        <end position="242"/>
    </location>
</feature>
<dbReference type="Pfam" id="PF07516">
    <property type="entry name" value="SecA_SW"/>
    <property type="match status" value="1"/>
</dbReference>
<keyword evidence="11 12" id="KW-0472">Membrane</keyword>
<name>A0A1I2JVN1_9BACI</name>
<dbReference type="SUPFAM" id="SSF52540">
    <property type="entry name" value="P-loop containing nucleoside triphosphate hydrolases"/>
    <property type="match status" value="2"/>
</dbReference>
<comment type="function">
    <text evidence="12">Part of the Sec protein translocase complex. Interacts with the SecYEG preprotein conducting channel. Has a central role in coupling the hydrolysis of ATP to the transfer of proteins into and across the cell membrane, serving as an ATP-driven molecular motor driving the stepwise translocation of polypeptide chains across the membrane.</text>
</comment>
<dbReference type="HAMAP" id="MF_01382">
    <property type="entry name" value="SecA"/>
    <property type="match status" value="1"/>
</dbReference>
<dbReference type="InterPro" id="IPR036266">
    <property type="entry name" value="SecA_Wing/Scaffold_sf"/>
</dbReference>
<evidence type="ECO:0000256" key="5">
    <source>
        <dbReference type="ARBA" id="ARBA00022490"/>
    </source>
</evidence>
<dbReference type="GO" id="GO:0017038">
    <property type="term" value="P:protein import"/>
    <property type="evidence" value="ECO:0007669"/>
    <property type="project" value="InterPro"/>
</dbReference>
<gene>
    <name evidence="12" type="primary">secA</name>
    <name evidence="17" type="ORF">SAMN05216353_102211</name>
</gene>
<dbReference type="EC" id="7.4.2.8" evidence="12"/>
<comment type="catalytic activity">
    <reaction evidence="12">
        <text>ATP + H2O + cellular proteinSide 1 = ADP + phosphate + cellular proteinSide 2.</text>
        <dbReference type="EC" id="7.4.2.8"/>
    </reaction>
</comment>
<evidence type="ECO:0000256" key="11">
    <source>
        <dbReference type="ARBA" id="ARBA00023136"/>
    </source>
</evidence>
<dbReference type="NCBIfam" id="TIGR04397">
    <property type="entry name" value="SecA2_Bac_anthr"/>
    <property type="match status" value="1"/>
</dbReference>
<evidence type="ECO:0000256" key="13">
    <source>
        <dbReference type="RuleBase" id="RU003874"/>
    </source>
</evidence>
<dbReference type="InterPro" id="IPR011130">
    <property type="entry name" value="SecA_preprotein_X-link_dom"/>
</dbReference>
<dbReference type="PANTHER" id="PTHR30612">
    <property type="entry name" value="SECA INNER MEMBRANE COMPONENT OF SEC PROTEIN SECRETION SYSTEM"/>
    <property type="match status" value="1"/>
</dbReference>
<dbReference type="Pfam" id="PF01043">
    <property type="entry name" value="SecA_PP_bind"/>
    <property type="match status" value="1"/>
</dbReference>
<dbReference type="EMBL" id="FOOG01000002">
    <property type="protein sequence ID" value="SFF58895.1"/>
    <property type="molecule type" value="Genomic_DNA"/>
</dbReference>
<dbReference type="SMART" id="SM00957">
    <property type="entry name" value="SecA_DEAD"/>
    <property type="match status" value="1"/>
</dbReference>
<evidence type="ECO:0000256" key="9">
    <source>
        <dbReference type="ARBA" id="ARBA00022967"/>
    </source>
</evidence>
<dbReference type="InterPro" id="IPR014001">
    <property type="entry name" value="Helicase_ATP-bd"/>
</dbReference>
<feature type="domain" description="Helicase C-terminal" evidence="15">
    <location>
        <begin position="412"/>
        <end position="567"/>
    </location>
</feature>
<sequence length="789" mass="89767">MMKKLFPDKRGREWKNYDQELRAINRLEAQVGDLSDDELRAKTSEFKTALHKGAAIYDIRAEAFAVVREAARRVLGLRPYDVQLLGGLIMSDGNIAEMATGEGKTLVAALSGYLFALEEKGVHLITANEYLAQRDYELLSPLYDFLWISTGLNLNQISQTEKQEAYQADLTYGTGTAFGFDYLRDHLTRDQKNQVQRPYHVAIIDEIDSVLIDEAKTPMLIAGKMEAHANLHKLGALVMRTFQKDADYQLDPETKAVHFTDQGIHKIERAFDIENLFDLEHQTLYHYMMQAVRARVLFHRDKDYVVEDQQIKLIDTFTGRLMEGRTLSDGLHQALEAKEGLAITEENKPQASITVQNFFRMYPRLAGMTGTAKTEESEFQSVYGLNVWAVPTNEPVLREDHPDQVYLTQADKYRAIVREVEQVHASGQPILIGTSSILQSEYLSNLLQEAGVSHELLNAKSVEQEARLISFAGQVGQVTIATNMAGRGTDIVLGEGAAARGGLHVIGTERHESRRIDNQLKGRAGRQGDPGSSRFLISLEDEIVERFGQTERDRKWKHPKTNEDGLILQSPIDSFMNTVQKISEGSQANIRASILKLDDVIHDQRTVVYRLRNQILQSEDPMGILAPMVLDYVHELVQTYCPEREASEEWDLDKLEMDLKRAIPGIDSQLARVHYEDQAEVISNLHALVERYQGQIQKWKIRASVQHKVAQGALSILDRHWVRHLDKMNRLKEGVGIRQYQQEDPVRLYQQDGFELFTQTFASIRQEMVLWMAEVLEPLEKSKEESPDV</sequence>
<dbReference type="InterPro" id="IPR044722">
    <property type="entry name" value="SecA_SF2_C"/>
</dbReference>
<dbReference type="SMART" id="SM00958">
    <property type="entry name" value="SecA_PP_bind"/>
    <property type="match status" value="1"/>
</dbReference>
<dbReference type="InterPro" id="IPR020937">
    <property type="entry name" value="SecA_CS"/>
</dbReference>
<comment type="subcellular location">
    <subcellularLocation>
        <location evidence="12">Cell membrane</location>
        <topology evidence="12">Peripheral membrane protein</topology>
        <orientation evidence="12">Cytoplasmic side</orientation>
    </subcellularLocation>
    <subcellularLocation>
        <location evidence="12">Cytoplasm</location>
    </subcellularLocation>
    <subcellularLocation>
        <location evidence="1">Membrane</location>
        <topology evidence="1">Peripheral membrane protein</topology>
    </subcellularLocation>
    <text evidence="12">Distribution is 50-50.</text>
</comment>
<keyword evidence="4 12" id="KW-1003">Cell membrane</keyword>
<evidence type="ECO:0000256" key="6">
    <source>
        <dbReference type="ARBA" id="ARBA00022741"/>
    </source>
</evidence>
<dbReference type="InterPro" id="IPR011115">
    <property type="entry name" value="SecA_DEAD"/>
</dbReference>
<dbReference type="PROSITE" id="PS51192">
    <property type="entry name" value="HELICASE_ATP_BIND_1"/>
    <property type="match status" value="1"/>
</dbReference>
<organism evidence="17 18">
    <name type="scientific">Halobacillus alkaliphilus</name>
    <dbReference type="NCBI Taxonomy" id="396056"/>
    <lineage>
        <taxon>Bacteria</taxon>
        <taxon>Bacillati</taxon>
        <taxon>Bacillota</taxon>
        <taxon>Bacilli</taxon>
        <taxon>Bacillales</taxon>
        <taxon>Bacillaceae</taxon>
        <taxon>Halobacillus</taxon>
    </lineage>
</organism>
<dbReference type="Gene3D" id="3.90.1440.10">
    <property type="entry name" value="SecA, preprotein cross-linking domain"/>
    <property type="match status" value="1"/>
</dbReference>
<dbReference type="InterPro" id="IPR027417">
    <property type="entry name" value="P-loop_NTPase"/>
</dbReference>
<evidence type="ECO:0000313" key="17">
    <source>
        <dbReference type="EMBL" id="SFF58895.1"/>
    </source>
</evidence>
<evidence type="ECO:0000256" key="10">
    <source>
        <dbReference type="ARBA" id="ARBA00023010"/>
    </source>
</evidence>